<evidence type="ECO:0000256" key="1">
    <source>
        <dbReference type="SAM" id="Phobius"/>
    </source>
</evidence>
<keyword evidence="2" id="KW-0946">Virion</keyword>
<name>Q8ADI3_HV1</name>
<reference evidence="2 3" key="1">
    <citation type="journal article" date="2002" name="AIDS Res. Hum. Retroviruses">
        <title>Among 46 near full length HIV type 1 genome sequences from Rakai District, Uganda, subtype D and AD recombinants predominate.</title>
        <authorList>
            <person name="Harris M.E."/>
            <person name="Serwadda D."/>
            <person name="Sewankambo N."/>
            <person name="Kim B."/>
            <person name="Kigozi G."/>
            <person name="Kiwanuka N."/>
            <person name="Phillips J.B."/>
            <person name="Wabwire F."/>
            <person name="Meehen M."/>
            <person name="Lutalo T."/>
            <person name="Lane J.R."/>
            <person name="Merling R."/>
            <person name="Gray R."/>
            <person name="Wawer M."/>
            <person name="Birx D.L."/>
            <person name="Robb M.L."/>
            <person name="McCutchan F.E."/>
        </authorList>
    </citation>
    <scope>NUCLEOTIDE SEQUENCE [LARGE SCALE GENOMIC DNA]</scope>
    <source>
        <strain evidence="2">98UG57135</strain>
    </source>
</reference>
<keyword evidence="1" id="KW-0812">Transmembrane</keyword>
<dbReference type="GO" id="GO:0019031">
    <property type="term" value="C:viral envelope"/>
    <property type="evidence" value="ECO:0007669"/>
    <property type="project" value="UniProtKB-KW"/>
</dbReference>
<organismHost>
    <name type="scientific">Homo sapiens</name>
    <name type="common">Human</name>
    <dbReference type="NCBI Taxonomy" id="9606"/>
</organismHost>
<keyword evidence="1" id="KW-0472">Membrane</keyword>
<protein>
    <submittedName>
        <fullName evidence="2">Truncated envelope glycoprotein</fullName>
    </submittedName>
</protein>
<keyword evidence="1" id="KW-1133">Transmembrane helix</keyword>
<evidence type="ECO:0000313" key="2">
    <source>
        <dbReference type="EMBL" id="AAN73715.1"/>
    </source>
</evidence>
<organism evidence="2 3">
    <name type="scientific">Human immunodeficiency virus type 1</name>
    <name type="common">HIV-1</name>
    <dbReference type="NCBI Taxonomy" id="11676"/>
    <lineage>
        <taxon>Viruses</taxon>
        <taxon>Riboviria</taxon>
        <taxon>Pararnavirae</taxon>
        <taxon>Artverviricota</taxon>
        <taxon>Revtraviricetes</taxon>
        <taxon>Ortervirales</taxon>
        <taxon>Retroviridae</taxon>
        <taxon>Orthoretrovirinae</taxon>
        <taxon>Lentivirus</taxon>
        <taxon>Lentivirus humimdef1</taxon>
    </lineage>
</organism>
<accession>Q8ADI3</accession>
<dbReference type="EMBL" id="AF484508">
    <property type="protein sequence ID" value="AAN73715.1"/>
    <property type="molecule type" value="Genomic_DNA"/>
</dbReference>
<feature type="transmembrane region" description="Helical" evidence="1">
    <location>
        <begin position="20"/>
        <end position="42"/>
    </location>
</feature>
<gene>
    <name evidence="2" type="primary">env</name>
</gene>
<keyword evidence="2" id="KW-0261">Viral envelope protein</keyword>
<sequence>MRATGTRKNWQNLWRWGTMILGMLIICKAAETCGLLSTMGYLCGKMRRPPYFVHQMRRHMKKKCIMSGLHMPVYLQTPTHKK</sequence>
<evidence type="ECO:0000313" key="3">
    <source>
        <dbReference type="Proteomes" id="UP000113314"/>
    </source>
</evidence>
<proteinExistence type="predicted"/>
<dbReference type="Proteomes" id="UP000113314">
    <property type="component" value="Genome"/>
</dbReference>